<dbReference type="Proteomes" id="UP000241960">
    <property type="component" value="Unassembled WGS sequence"/>
</dbReference>
<dbReference type="InterPro" id="IPR007344">
    <property type="entry name" value="GrpB/CoaE"/>
</dbReference>
<protein>
    <recommendedName>
        <fullName evidence="3">GrpB family protein</fullName>
    </recommendedName>
</protein>
<dbReference type="PANTHER" id="PTHR34822:SF1">
    <property type="entry name" value="GRPB FAMILY PROTEIN"/>
    <property type="match status" value="1"/>
</dbReference>
<dbReference type="SUPFAM" id="SSF81301">
    <property type="entry name" value="Nucleotidyltransferase"/>
    <property type="match status" value="1"/>
</dbReference>
<name>A0A9Q6HNS9_9STAP</name>
<dbReference type="EMBL" id="PZFQ01000030">
    <property type="protein sequence ID" value="PTI74932.1"/>
    <property type="molecule type" value="Genomic_DNA"/>
</dbReference>
<reference evidence="1 2" key="1">
    <citation type="journal article" date="2016" name="Front. Microbiol.">
        <title>Comprehensive Phylogenetic Analysis of Bovine Non-aureus Staphylococci Species Based on Whole-Genome Sequencing.</title>
        <authorList>
            <person name="Naushad S."/>
            <person name="Barkema H.W."/>
            <person name="Luby C."/>
            <person name="Condas L.A."/>
            <person name="Nobrega D.B."/>
            <person name="Carson D.A."/>
            <person name="De Buck J."/>
        </authorList>
    </citation>
    <scope>NUCLEOTIDE SEQUENCE [LARGE SCALE GENOMIC DNA]</scope>
    <source>
        <strain evidence="1 2">SNUC 1231</strain>
    </source>
</reference>
<accession>A0A9Q6HNS9</accession>
<dbReference type="RefSeq" id="WP_107545172.1">
    <property type="nucleotide sequence ID" value="NZ_PZFQ01000030.1"/>
</dbReference>
<dbReference type="PANTHER" id="PTHR34822">
    <property type="entry name" value="GRPB DOMAIN PROTEIN (AFU_ORTHOLOGUE AFUA_1G01530)"/>
    <property type="match status" value="1"/>
</dbReference>
<dbReference type="Pfam" id="PF04229">
    <property type="entry name" value="GrpB"/>
    <property type="match status" value="1"/>
</dbReference>
<dbReference type="AlphaFoldDB" id="A0A9Q6HNS9"/>
<evidence type="ECO:0000313" key="2">
    <source>
        <dbReference type="Proteomes" id="UP000241960"/>
    </source>
</evidence>
<evidence type="ECO:0000313" key="1">
    <source>
        <dbReference type="EMBL" id="PTI74932.1"/>
    </source>
</evidence>
<dbReference type="Gene3D" id="3.30.460.10">
    <property type="entry name" value="Beta Polymerase, domain 2"/>
    <property type="match status" value="1"/>
</dbReference>
<sequence length="179" mass="21032">MYTKIQTFITEDIDYHFTKLYEAYRNILFNLLDTPIQSTHHIGGTKHFNYPTEPILDILVGVESLHDITSLDEKRLNYAGFYRLHHTYKKKVVMAQFNNMIDLKQIARLHIIQKDSLLYNEYLQTNSALSTDNHIAKVYGENKTQLAHNVPTIRAYDNQKQKLFSKLAKDLKHDDVTFK</sequence>
<dbReference type="InterPro" id="IPR043519">
    <property type="entry name" value="NT_sf"/>
</dbReference>
<proteinExistence type="predicted"/>
<gene>
    <name evidence="1" type="ORF">BU058_09255</name>
</gene>
<comment type="caution">
    <text evidence="1">The sequence shown here is derived from an EMBL/GenBank/DDBJ whole genome shotgun (WGS) entry which is preliminary data.</text>
</comment>
<evidence type="ECO:0008006" key="3">
    <source>
        <dbReference type="Google" id="ProtNLM"/>
    </source>
</evidence>
<organism evidence="1 2">
    <name type="scientific">Staphylococcus succinus</name>
    <dbReference type="NCBI Taxonomy" id="61015"/>
    <lineage>
        <taxon>Bacteria</taxon>
        <taxon>Bacillati</taxon>
        <taxon>Bacillota</taxon>
        <taxon>Bacilli</taxon>
        <taxon>Bacillales</taxon>
        <taxon>Staphylococcaceae</taxon>
        <taxon>Staphylococcus</taxon>
    </lineage>
</organism>